<dbReference type="RefSeq" id="WP_144972895.1">
    <property type="nucleotide sequence ID" value="NZ_CP036289.1"/>
</dbReference>
<feature type="domain" description="DUF1553" evidence="3">
    <location>
        <begin position="269"/>
        <end position="384"/>
    </location>
</feature>
<name>A0A518C8D0_9BACT</name>
<protein>
    <recommendedName>
        <fullName evidence="6">Cytochrome c domain-containing protein</fullName>
    </recommendedName>
</protein>
<dbReference type="Pfam" id="PF07587">
    <property type="entry name" value="PSD1"/>
    <property type="match status" value="1"/>
</dbReference>
<evidence type="ECO:0000313" key="4">
    <source>
        <dbReference type="EMBL" id="QDU75481.1"/>
    </source>
</evidence>
<dbReference type="Pfam" id="PF07583">
    <property type="entry name" value="PSCyt2"/>
    <property type="match status" value="1"/>
</dbReference>
<evidence type="ECO:0000313" key="5">
    <source>
        <dbReference type="Proteomes" id="UP000318626"/>
    </source>
</evidence>
<dbReference type="EMBL" id="CP036289">
    <property type="protein sequence ID" value="QDU75481.1"/>
    <property type="molecule type" value="Genomic_DNA"/>
</dbReference>
<dbReference type="InterPro" id="IPR011444">
    <property type="entry name" value="DUF1549"/>
</dbReference>
<reference evidence="5" key="1">
    <citation type="submission" date="2019-02" db="EMBL/GenBank/DDBJ databases">
        <title>Deep-cultivation of Planctomycetes and their phenomic and genomic characterization uncovers novel biology.</title>
        <authorList>
            <person name="Wiegand S."/>
            <person name="Jogler M."/>
            <person name="Boedeker C."/>
            <person name="Pinto D."/>
            <person name="Vollmers J."/>
            <person name="Rivas-Marin E."/>
            <person name="Kohn T."/>
            <person name="Peeters S.H."/>
            <person name="Heuer A."/>
            <person name="Rast P."/>
            <person name="Oberbeckmann S."/>
            <person name="Bunk B."/>
            <person name="Jeske O."/>
            <person name="Meyerdierks A."/>
            <person name="Storesund J.E."/>
            <person name="Kallscheuer N."/>
            <person name="Luecker S."/>
            <person name="Lage O.M."/>
            <person name="Pohl T."/>
            <person name="Merkel B.J."/>
            <person name="Hornburger P."/>
            <person name="Mueller R.-W."/>
            <person name="Bruemmer F."/>
            <person name="Labrenz M."/>
            <person name="Spormann A.M."/>
            <person name="Op den Camp H."/>
            <person name="Overmann J."/>
            <person name="Amann R."/>
            <person name="Jetten M.S.M."/>
            <person name="Mascher T."/>
            <person name="Medema M.H."/>
            <person name="Devos D.P."/>
            <person name="Kaster A.-K."/>
            <person name="Ovreas L."/>
            <person name="Rohde M."/>
            <person name="Galperin M.Y."/>
            <person name="Jogler C."/>
        </authorList>
    </citation>
    <scope>NUCLEOTIDE SEQUENCE [LARGE SCALE GENOMIC DNA]</scope>
    <source>
        <strain evidence="5">Pan97</strain>
    </source>
</reference>
<sequence precursor="true">MQRVFLVCLLSAIPSGVSALGDQPEGVVQEVNRQLAQLLESNHHELADRTTFLRRASLDLIGRIPTAAEARAFVASEDTETREQAIRRLSRSPAAAKHLATFVRTLWFPQTSVAPYEYLAGDTEAWIADQLNHDRPLNEIAQQLISVSYAPQTSEQSGGPMGSLTTPKTLIEANDHRPERMAANATSSFLGVDLSCAQCHDHPFDAYSQEQFWQTAAFFVPKSRFEENRPWYEIEIKIPDAGKSVAPVLFTGDLPLESESPDLQLTSGREVFATWVGQANNPFFARRTVNQLWAEYFGAPLVTRQPDQIASPVREQALEILAEAWVEHQFDLRWLAETIVSTDAYQIHHRGPATTATDPFPYMTTRGLTGPQLYDSLNIAAGKPPIRGDLDSAEQLHDRQAFLEMFPAYRSVDVERCVTQALSLMNGEKIARLSDPNSNPLVRGLAAAPFLTERECVESLFWSTLNRPPGEPDWQQLRVAGYLEDDPATRAQRLGDLFWVLVNSVEFNTNH</sequence>
<dbReference type="OrthoDB" id="289126at2"/>
<dbReference type="KEGG" id="bvo:Pan97_25140"/>
<feature type="signal peptide" evidence="1">
    <location>
        <begin position="1"/>
        <end position="19"/>
    </location>
</feature>
<organism evidence="4 5">
    <name type="scientific">Bremerella volcania</name>
    <dbReference type="NCBI Taxonomy" id="2527984"/>
    <lineage>
        <taxon>Bacteria</taxon>
        <taxon>Pseudomonadati</taxon>
        <taxon>Planctomycetota</taxon>
        <taxon>Planctomycetia</taxon>
        <taxon>Pirellulales</taxon>
        <taxon>Pirellulaceae</taxon>
        <taxon>Bremerella</taxon>
    </lineage>
</organism>
<feature type="domain" description="DUF1549" evidence="2">
    <location>
        <begin position="42"/>
        <end position="220"/>
    </location>
</feature>
<dbReference type="InterPro" id="IPR022655">
    <property type="entry name" value="DUF1553"/>
</dbReference>
<dbReference type="PANTHER" id="PTHR35889">
    <property type="entry name" value="CYCLOINULO-OLIGOSACCHARIDE FRUCTANOTRANSFERASE-RELATED"/>
    <property type="match status" value="1"/>
</dbReference>
<keyword evidence="1" id="KW-0732">Signal</keyword>
<dbReference type="Proteomes" id="UP000318626">
    <property type="component" value="Chromosome"/>
</dbReference>
<keyword evidence="5" id="KW-1185">Reference proteome</keyword>
<dbReference type="AlphaFoldDB" id="A0A518C8D0"/>
<evidence type="ECO:0008006" key="6">
    <source>
        <dbReference type="Google" id="ProtNLM"/>
    </source>
</evidence>
<evidence type="ECO:0000256" key="1">
    <source>
        <dbReference type="SAM" id="SignalP"/>
    </source>
</evidence>
<proteinExistence type="predicted"/>
<evidence type="ECO:0000259" key="2">
    <source>
        <dbReference type="Pfam" id="PF07583"/>
    </source>
</evidence>
<dbReference type="PANTHER" id="PTHR35889:SF3">
    <property type="entry name" value="F-BOX DOMAIN-CONTAINING PROTEIN"/>
    <property type="match status" value="1"/>
</dbReference>
<accession>A0A518C8D0</accession>
<evidence type="ECO:0000259" key="3">
    <source>
        <dbReference type="Pfam" id="PF07587"/>
    </source>
</evidence>
<feature type="chain" id="PRO_5021770416" description="Cytochrome c domain-containing protein" evidence="1">
    <location>
        <begin position="20"/>
        <end position="511"/>
    </location>
</feature>
<gene>
    <name evidence="4" type="ORF">Pan97_25140</name>
</gene>